<evidence type="ECO:0000313" key="4">
    <source>
        <dbReference type="EMBL" id="ATQ74594.1"/>
    </source>
</evidence>
<evidence type="ECO:0000313" key="5">
    <source>
        <dbReference type="Proteomes" id="UP000229897"/>
    </source>
</evidence>
<sequence length="450" mass="49340">MLNPEKQPRHTPSGEAHPPPLFRSEVLASKSAQWIGAIRLAQPISRSVIAFCSLAIASCLIMFMAFGSVTKKARISGITTPISGSLTISSLNAGVLVQNHVVEGQQVKAGQILFELSTERQGNNGEITELIGQQLGIRKQTLEGERATRVAQDSEKNRSINARMANLLMEAEQIDQELALAERRLSLAEKNRDKFDTLQTSGFVSSVQSQQKLEDVLDLTSRISTLKRSKVQLKSNQMSLESEKIDVAANHSSIMAQLRRAVASLDQEVAENQNRKTSLVVAQQDGIVTTVTYQPGQFVNAAQVLATLIPKNSASSASNELQVHLYAHSRTAGFIAPGQSVLIRYQAYPYQKFGLQRGTIIDVSKTPFAPNELPSNVASTILSNAQQNTIGVNPNEGVYRIKVKLDKQTIDTYGTKQALKPGMTLDADVQQDSRKIWEWIAEPLLAVTRR</sequence>
<organism evidence="4 5">
    <name type="scientific">Massilia violaceinigra</name>
    <dbReference type="NCBI Taxonomy" id="2045208"/>
    <lineage>
        <taxon>Bacteria</taxon>
        <taxon>Pseudomonadati</taxon>
        <taxon>Pseudomonadota</taxon>
        <taxon>Betaproteobacteria</taxon>
        <taxon>Burkholderiales</taxon>
        <taxon>Oxalobacteraceae</taxon>
        <taxon>Telluria group</taxon>
        <taxon>Massilia</taxon>
    </lineage>
</organism>
<dbReference type="PANTHER" id="PTHR30386:SF28">
    <property type="entry name" value="EXPORTED PROTEIN"/>
    <property type="match status" value="1"/>
</dbReference>
<dbReference type="EMBL" id="CP024608">
    <property type="protein sequence ID" value="ATQ74594.1"/>
    <property type="molecule type" value="Genomic_DNA"/>
</dbReference>
<proteinExistence type="predicted"/>
<dbReference type="OrthoDB" id="9775513at2"/>
<reference evidence="4" key="1">
    <citation type="submission" date="2017-10" db="EMBL/GenBank/DDBJ databases">
        <title>Massilia psychrophilum sp. nov., a novel purple-pigmented bacterium isolated from Tianshan glacier, Xinjiang Municipality, China.</title>
        <authorList>
            <person name="Wang H."/>
        </authorList>
    </citation>
    <scope>NUCLEOTIDE SEQUENCE [LARGE SCALE GENOMIC DNA]</scope>
    <source>
        <strain evidence="4">B2</strain>
    </source>
</reference>
<feature type="coiled-coil region" evidence="1">
    <location>
        <begin position="157"/>
        <end position="191"/>
    </location>
</feature>
<dbReference type="InterPro" id="IPR050739">
    <property type="entry name" value="MFP"/>
</dbReference>
<evidence type="ECO:0000256" key="1">
    <source>
        <dbReference type="SAM" id="Coils"/>
    </source>
</evidence>
<keyword evidence="3" id="KW-0472">Membrane</keyword>
<dbReference type="Proteomes" id="UP000229897">
    <property type="component" value="Chromosome"/>
</dbReference>
<name>A0A2D2DHZ6_9BURK</name>
<feature type="region of interest" description="Disordered" evidence="2">
    <location>
        <begin position="1"/>
        <end position="20"/>
    </location>
</feature>
<feature type="transmembrane region" description="Helical" evidence="3">
    <location>
        <begin position="48"/>
        <end position="69"/>
    </location>
</feature>
<dbReference type="AlphaFoldDB" id="A0A2D2DHZ6"/>
<dbReference type="Gene3D" id="2.40.50.100">
    <property type="match status" value="1"/>
</dbReference>
<accession>A0A2D2DHZ6</accession>
<evidence type="ECO:0000256" key="2">
    <source>
        <dbReference type="SAM" id="MobiDB-lite"/>
    </source>
</evidence>
<keyword evidence="3" id="KW-0812">Transmembrane</keyword>
<evidence type="ECO:0000256" key="3">
    <source>
        <dbReference type="SAM" id="Phobius"/>
    </source>
</evidence>
<dbReference type="PRINTS" id="PR01490">
    <property type="entry name" value="RTXTOXIND"/>
</dbReference>
<gene>
    <name evidence="4" type="ORF">CR152_08730</name>
</gene>
<keyword evidence="3" id="KW-1133">Transmembrane helix</keyword>
<dbReference type="PANTHER" id="PTHR30386">
    <property type="entry name" value="MEMBRANE FUSION SUBUNIT OF EMRAB-TOLC MULTIDRUG EFFLUX PUMP"/>
    <property type="match status" value="1"/>
</dbReference>
<dbReference type="RefSeq" id="WP_099874569.1">
    <property type="nucleotide sequence ID" value="NZ_CP024608.1"/>
</dbReference>
<dbReference type="KEGG" id="mass:CR152_08730"/>
<protein>
    <submittedName>
        <fullName evidence="4">Uncharacterized protein</fullName>
    </submittedName>
</protein>
<keyword evidence="1" id="KW-0175">Coiled coil</keyword>
<keyword evidence="5" id="KW-1185">Reference proteome</keyword>
<dbReference type="Gene3D" id="2.40.30.170">
    <property type="match status" value="1"/>
</dbReference>